<dbReference type="SUPFAM" id="SSF56672">
    <property type="entry name" value="DNA/RNA polymerases"/>
    <property type="match status" value="1"/>
</dbReference>
<comment type="catalytic activity">
    <reaction evidence="14 16">
        <text>DNA(n) + a 2'-deoxyribonucleoside 5'-triphosphate = DNA(n+1) + diphosphate</text>
        <dbReference type="Rhea" id="RHEA:22508"/>
        <dbReference type="Rhea" id="RHEA-COMP:17339"/>
        <dbReference type="Rhea" id="RHEA-COMP:17340"/>
        <dbReference type="ChEBI" id="CHEBI:33019"/>
        <dbReference type="ChEBI" id="CHEBI:61560"/>
        <dbReference type="ChEBI" id="CHEBI:173112"/>
        <dbReference type="EC" id="2.7.7.7"/>
    </reaction>
</comment>
<dbReference type="Gene3D" id="1.10.150.20">
    <property type="entry name" value="5' to 3' exonuclease, C-terminal subdomain"/>
    <property type="match status" value="2"/>
</dbReference>
<dbReference type="SMART" id="SM00279">
    <property type="entry name" value="HhH2"/>
    <property type="match status" value="1"/>
</dbReference>
<evidence type="ECO:0000256" key="5">
    <source>
        <dbReference type="ARBA" id="ARBA00022695"/>
    </source>
</evidence>
<dbReference type="InterPro" id="IPR018320">
    <property type="entry name" value="DNA_polymerase_1"/>
</dbReference>
<keyword evidence="4 16" id="KW-0808">Transferase</keyword>
<evidence type="ECO:0000256" key="13">
    <source>
        <dbReference type="ARBA" id="ARBA00023204"/>
    </source>
</evidence>
<comment type="caution">
    <text evidence="20">The sequence shown here is derived from an EMBL/GenBank/DDBJ whole genome shotgun (WGS) entry which is preliminary data.</text>
</comment>
<evidence type="ECO:0000256" key="7">
    <source>
        <dbReference type="ARBA" id="ARBA00022722"/>
    </source>
</evidence>
<dbReference type="InterPro" id="IPR036397">
    <property type="entry name" value="RNaseH_sf"/>
</dbReference>
<sequence>MKKFLIVDGNSLIHRAFYALPLLSNAQGQFTNGAYGFTTMFTKILDEEKPDYVVVCFDKDKKTFRTEQFKDYKGQRKPTPAELATQFALVRQIINALNVVYEELDGYEADDIIGAMVKRGEEAGFTNLILTGDKDALQLVSNHSTVLLIRKGISELEPFDEQAIFDKYALKPYQIIDLKGLMGDSSDNIPGVPGVGEKTALKLLHQYQTVEGIYENLEELTPKLRSKLAENRQLADLSKDLATIRTDLPLEIDLSRYKSSAPNYEELLKVYRELEFKSLVPGVLDRMAGELEKPVMSGEKREVVPRVTVLEDRTSLSNIISSSGTGKKLAIYTLHQGNYFQGDIVALALAFSGEESYVIFLADKEEEEKRQILQTVFSGAPEKKIVYNGKELLVMLARHGVSFSGEFSDVMLGAYLLDPGSSAHYSLEALALEYLQIPLLAKEQAEEDYGIRVQILWQLSDLLERKLKEQEMEDLYRQVELPLEKILAQMELAGIKVEKAQLEVMSKELEAAITLVRSEIYRQAGEEFNLNSPKQLGVILFEKLGLPPLKKTKTGYSTSAEVLDQLAERHEIVAQILEYRTLAKLKSTYVDGLQPLINPETGKLHTSFNQMVTATGRLSSTEPNLQNIPIRIELGRRIRKVFVPETENNILLAGDYSQIELRVLAHISQDPVLQEAFRADQDIHTRTAAEVFGVPMDQVDGEMRRRAKAVNFGIVYGISDYGLSRDLGIPRHDSKHYIEQYFKRYPGVAAYLEAIVAEAKDKGYVTTLLKRRRYLPDILSSNYNVRSFGERTAMNTPIQGSAADIIKVAMIDVAEFMQSEGYRSKMILQVHDELIFDVLPEELSSLAQGIKSRMEQAISLSVPLKVDLKTGPDWYQMEKYQVE</sequence>
<keyword evidence="5 16" id="KW-0548">Nucleotidyltransferase</keyword>
<dbReference type="InterPro" id="IPR012337">
    <property type="entry name" value="RNaseH-like_sf"/>
</dbReference>
<evidence type="ECO:0000256" key="1">
    <source>
        <dbReference type="ARBA" id="ARBA00007705"/>
    </source>
</evidence>
<dbReference type="CDD" id="cd09859">
    <property type="entry name" value="PIN_53EXO"/>
    <property type="match status" value="1"/>
</dbReference>
<comment type="similarity">
    <text evidence="1 16">Belongs to the DNA polymerase type-A family.</text>
</comment>
<evidence type="ECO:0000313" key="20">
    <source>
        <dbReference type="EMBL" id="MCR6546290.1"/>
    </source>
</evidence>
<dbReference type="PANTHER" id="PTHR10133">
    <property type="entry name" value="DNA POLYMERASE I"/>
    <property type="match status" value="1"/>
</dbReference>
<dbReference type="InterPro" id="IPR002298">
    <property type="entry name" value="DNA_polymerase_A"/>
</dbReference>
<evidence type="ECO:0000256" key="9">
    <source>
        <dbReference type="ARBA" id="ARBA00022801"/>
    </source>
</evidence>
<dbReference type="CDD" id="cd09898">
    <property type="entry name" value="H3TH_53EXO"/>
    <property type="match status" value="1"/>
</dbReference>
<keyword evidence="12 16" id="KW-0238">DNA-binding</keyword>
<keyword evidence="6 16" id="KW-0235">DNA replication</keyword>
<dbReference type="PANTHER" id="PTHR10133:SF27">
    <property type="entry name" value="DNA POLYMERASE NU"/>
    <property type="match status" value="1"/>
</dbReference>
<dbReference type="Pfam" id="PF22619">
    <property type="entry name" value="DNA_polI_exo1"/>
    <property type="match status" value="1"/>
</dbReference>
<evidence type="ECO:0000256" key="4">
    <source>
        <dbReference type="ARBA" id="ARBA00022679"/>
    </source>
</evidence>
<feature type="domain" description="3'-5' exonuclease" evidence="17">
    <location>
        <begin position="307"/>
        <end position="468"/>
    </location>
</feature>
<evidence type="ECO:0000259" key="17">
    <source>
        <dbReference type="SMART" id="SM00474"/>
    </source>
</evidence>
<dbReference type="Gene3D" id="3.40.50.1010">
    <property type="entry name" value="5'-nuclease"/>
    <property type="match status" value="1"/>
</dbReference>
<reference evidence="20 21" key="1">
    <citation type="submission" date="2022-08" db="EMBL/GenBank/DDBJ databases">
        <title>Proteogenomics of the novel Dehalobacterium formicoaceticum strain EZ94 highlights a key role of methyltransferases during anaerobic dichloromethane degradation.</title>
        <authorList>
            <person name="Wasmund K."/>
        </authorList>
    </citation>
    <scope>NUCLEOTIDE SEQUENCE [LARGE SCALE GENOMIC DNA]</scope>
    <source>
        <strain evidence="20 21">EZ94</strain>
    </source>
</reference>
<dbReference type="InterPro" id="IPR043502">
    <property type="entry name" value="DNA/RNA_pol_sf"/>
</dbReference>
<keyword evidence="21" id="KW-1185">Reference proteome</keyword>
<proteinExistence type="inferred from homology"/>
<evidence type="ECO:0000256" key="10">
    <source>
        <dbReference type="ARBA" id="ARBA00022839"/>
    </source>
</evidence>
<dbReference type="InterPro" id="IPR029060">
    <property type="entry name" value="PIN-like_dom_sf"/>
</dbReference>
<dbReference type="Gene3D" id="1.20.1060.10">
    <property type="entry name" value="Taq DNA Polymerase, Chain T, domain 4"/>
    <property type="match status" value="1"/>
</dbReference>
<dbReference type="InterPro" id="IPR008918">
    <property type="entry name" value="HhH2"/>
</dbReference>
<protein>
    <recommendedName>
        <fullName evidence="3 15">DNA polymerase I</fullName>
        <ecNumber evidence="2 15">2.7.7.7</ecNumber>
    </recommendedName>
</protein>
<evidence type="ECO:0000256" key="11">
    <source>
        <dbReference type="ARBA" id="ARBA00022932"/>
    </source>
</evidence>
<evidence type="ECO:0000256" key="8">
    <source>
        <dbReference type="ARBA" id="ARBA00022763"/>
    </source>
</evidence>
<dbReference type="InterPro" id="IPR001098">
    <property type="entry name" value="DNA-dir_DNA_pol_A_palm_dom"/>
</dbReference>
<dbReference type="PRINTS" id="PR00868">
    <property type="entry name" value="DNAPOLI"/>
</dbReference>
<evidence type="ECO:0000259" key="18">
    <source>
        <dbReference type="SMART" id="SM00475"/>
    </source>
</evidence>
<dbReference type="InterPro" id="IPR020046">
    <property type="entry name" value="5-3_exonucl_a-hlix_arch_N"/>
</dbReference>
<feature type="domain" description="5'-3' exonuclease" evidence="18">
    <location>
        <begin position="2"/>
        <end position="260"/>
    </location>
</feature>
<dbReference type="InterPro" id="IPR002421">
    <property type="entry name" value="5-3_exonuclease"/>
</dbReference>
<dbReference type="SUPFAM" id="SSF88723">
    <property type="entry name" value="PIN domain-like"/>
    <property type="match status" value="1"/>
</dbReference>
<evidence type="ECO:0000313" key="21">
    <source>
        <dbReference type="Proteomes" id="UP001524944"/>
    </source>
</evidence>
<dbReference type="EMBL" id="JANPWE010000006">
    <property type="protein sequence ID" value="MCR6546290.1"/>
    <property type="molecule type" value="Genomic_DNA"/>
</dbReference>
<evidence type="ECO:0000256" key="16">
    <source>
        <dbReference type="RuleBase" id="RU004460"/>
    </source>
</evidence>
<dbReference type="SUPFAM" id="SSF47807">
    <property type="entry name" value="5' to 3' exonuclease, C-terminal subdomain"/>
    <property type="match status" value="1"/>
</dbReference>
<evidence type="ECO:0000256" key="12">
    <source>
        <dbReference type="ARBA" id="ARBA00023125"/>
    </source>
</evidence>
<comment type="subunit">
    <text evidence="16">Single-chain monomer with multiple functions.</text>
</comment>
<keyword evidence="10" id="KW-0269">Exonuclease</keyword>
<dbReference type="SMART" id="SM00474">
    <property type="entry name" value="35EXOc"/>
    <property type="match status" value="1"/>
</dbReference>
<dbReference type="InterPro" id="IPR020045">
    <property type="entry name" value="DNA_polI_H3TH"/>
</dbReference>
<accession>A0ABT1Y5Y0</accession>
<evidence type="ECO:0000256" key="15">
    <source>
        <dbReference type="NCBIfam" id="TIGR00593"/>
    </source>
</evidence>
<dbReference type="CDD" id="cd08637">
    <property type="entry name" value="DNA_pol_A_pol_I_C"/>
    <property type="match status" value="1"/>
</dbReference>
<dbReference type="SMART" id="SM00482">
    <property type="entry name" value="POLAc"/>
    <property type="match status" value="1"/>
</dbReference>
<dbReference type="SUPFAM" id="SSF53098">
    <property type="entry name" value="Ribonuclease H-like"/>
    <property type="match status" value="1"/>
</dbReference>
<dbReference type="InterPro" id="IPR019760">
    <property type="entry name" value="DNA-dir_DNA_pol_A_CS"/>
</dbReference>
<dbReference type="Pfam" id="PF01367">
    <property type="entry name" value="5_3_exonuc"/>
    <property type="match status" value="1"/>
</dbReference>
<keyword evidence="8 16" id="KW-0227">DNA damage</keyword>
<dbReference type="SMART" id="SM00475">
    <property type="entry name" value="53EXOc"/>
    <property type="match status" value="1"/>
</dbReference>
<evidence type="ECO:0000256" key="14">
    <source>
        <dbReference type="ARBA" id="ARBA00049244"/>
    </source>
</evidence>
<evidence type="ECO:0000256" key="2">
    <source>
        <dbReference type="ARBA" id="ARBA00012417"/>
    </source>
</evidence>
<dbReference type="InterPro" id="IPR054690">
    <property type="entry name" value="DNA_polI_exonuclease"/>
</dbReference>
<dbReference type="EC" id="2.7.7.7" evidence="2 15"/>
<dbReference type="NCBIfam" id="NF004397">
    <property type="entry name" value="PRK05755.1"/>
    <property type="match status" value="1"/>
</dbReference>
<feature type="domain" description="DNA-directed DNA polymerase family A palm" evidence="19">
    <location>
        <begin position="635"/>
        <end position="842"/>
    </location>
</feature>
<dbReference type="Proteomes" id="UP001524944">
    <property type="component" value="Unassembled WGS sequence"/>
</dbReference>
<dbReference type="Gene3D" id="3.30.70.370">
    <property type="match status" value="1"/>
</dbReference>
<dbReference type="PROSITE" id="PS00447">
    <property type="entry name" value="DNA_POLYMERASE_A"/>
    <property type="match status" value="1"/>
</dbReference>
<dbReference type="RefSeq" id="WP_089611754.1">
    <property type="nucleotide sequence ID" value="NZ_CP022121.1"/>
</dbReference>
<evidence type="ECO:0000259" key="19">
    <source>
        <dbReference type="SMART" id="SM00482"/>
    </source>
</evidence>
<dbReference type="CDD" id="cd06140">
    <property type="entry name" value="DNA_polA_I_Bacillus_like_exo"/>
    <property type="match status" value="1"/>
</dbReference>
<name>A0ABT1Y5Y0_9FIRM</name>
<keyword evidence="7" id="KW-0540">Nuclease</keyword>
<dbReference type="InterPro" id="IPR036279">
    <property type="entry name" value="5-3_exonuclease_C_sf"/>
</dbReference>
<dbReference type="Pfam" id="PF02739">
    <property type="entry name" value="5_3_exonuc_N"/>
    <property type="match status" value="1"/>
</dbReference>
<keyword evidence="9" id="KW-0378">Hydrolase</keyword>
<gene>
    <name evidence="16 20" type="primary">polA</name>
    <name evidence="20" type="ORF">NVS47_12335</name>
</gene>
<keyword evidence="13 16" id="KW-0234">DNA repair</keyword>
<dbReference type="Gene3D" id="3.30.420.10">
    <property type="entry name" value="Ribonuclease H-like superfamily/Ribonuclease H"/>
    <property type="match status" value="1"/>
</dbReference>
<evidence type="ECO:0000256" key="6">
    <source>
        <dbReference type="ARBA" id="ARBA00022705"/>
    </source>
</evidence>
<keyword evidence="11 16" id="KW-0239">DNA-directed DNA polymerase</keyword>
<dbReference type="GO" id="GO:0003887">
    <property type="term" value="F:DNA-directed DNA polymerase activity"/>
    <property type="evidence" value="ECO:0007669"/>
    <property type="project" value="UniProtKB-EC"/>
</dbReference>
<evidence type="ECO:0000256" key="3">
    <source>
        <dbReference type="ARBA" id="ARBA00020311"/>
    </source>
</evidence>
<organism evidence="20 21">
    <name type="scientific">Dehalobacterium formicoaceticum</name>
    <dbReference type="NCBI Taxonomy" id="51515"/>
    <lineage>
        <taxon>Bacteria</taxon>
        <taxon>Bacillati</taxon>
        <taxon>Bacillota</taxon>
        <taxon>Clostridia</taxon>
        <taxon>Eubacteriales</taxon>
        <taxon>Peptococcaceae</taxon>
        <taxon>Dehalobacterium</taxon>
    </lineage>
</organism>
<dbReference type="Pfam" id="PF00476">
    <property type="entry name" value="DNA_pol_A"/>
    <property type="match status" value="1"/>
</dbReference>
<dbReference type="InterPro" id="IPR002562">
    <property type="entry name" value="3'-5'_exonuclease_dom"/>
</dbReference>
<dbReference type="NCBIfam" id="TIGR00593">
    <property type="entry name" value="pola"/>
    <property type="match status" value="1"/>
</dbReference>